<keyword evidence="1" id="KW-0732">Signal</keyword>
<proteinExistence type="predicted"/>
<feature type="signal peptide" evidence="1">
    <location>
        <begin position="1"/>
        <end position="23"/>
    </location>
</feature>
<protein>
    <recommendedName>
        <fullName evidence="4">Sodefrin-like factor</fullName>
    </recommendedName>
</protein>
<keyword evidence="3" id="KW-1185">Reference proteome</keyword>
<comment type="caution">
    <text evidence="2">The sequence shown here is derived from an EMBL/GenBank/DDBJ whole genome shotgun (WGS) entry which is preliminary data.</text>
</comment>
<dbReference type="EMBL" id="VTPC01005018">
    <property type="protein sequence ID" value="KAF2896495.1"/>
    <property type="molecule type" value="Genomic_DNA"/>
</dbReference>
<gene>
    <name evidence="2" type="ORF">ILUMI_09680</name>
</gene>
<feature type="chain" id="PRO_5035444193" description="Sodefrin-like factor" evidence="1">
    <location>
        <begin position="24"/>
        <end position="157"/>
    </location>
</feature>
<reference evidence="2" key="1">
    <citation type="submission" date="2019-08" db="EMBL/GenBank/DDBJ databases">
        <title>The genome of the North American firefly Photinus pyralis.</title>
        <authorList>
            <consortium name="Photinus pyralis genome working group"/>
            <person name="Fallon T.R."/>
            <person name="Sander Lower S.E."/>
            <person name="Weng J.-K."/>
        </authorList>
    </citation>
    <scope>NUCLEOTIDE SEQUENCE</scope>
    <source>
        <strain evidence="2">TRF0915ILg1</strain>
        <tissue evidence="2">Whole body</tissue>
    </source>
</reference>
<evidence type="ECO:0000313" key="3">
    <source>
        <dbReference type="Proteomes" id="UP000801492"/>
    </source>
</evidence>
<dbReference type="Proteomes" id="UP000801492">
    <property type="component" value="Unassembled WGS sequence"/>
</dbReference>
<evidence type="ECO:0008006" key="4">
    <source>
        <dbReference type="Google" id="ProtNLM"/>
    </source>
</evidence>
<evidence type="ECO:0000256" key="1">
    <source>
        <dbReference type="SAM" id="SignalP"/>
    </source>
</evidence>
<dbReference type="AlphaFoldDB" id="A0A8K0CZB0"/>
<evidence type="ECO:0000313" key="2">
    <source>
        <dbReference type="EMBL" id="KAF2896495.1"/>
    </source>
</evidence>
<sequence>MILGNIFSTVTLTLLILKRSGWSLRCHSCELQEPFINCKAVHPPDVQQCEDKPESRCVYAILRDKPGTSITSYFNRNETARKYLFCGKNTFCDKDKSNQNKNNFTFVGVEVDPDACSVCDIDFCNIRNITACSIRKKYKKQDSKFGWSVAPYSVGFR</sequence>
<organism evidence="2 3">
    <name type="scientific">Ignelater luminosus</name>
    <name type="common">Cucubano</name>
    <name type="synonym">Pyrophorus luminosus</name>
    <dbReference type="NCBI Taxonomy" id="2038154"/>
    <lineage>
        <taxon>Eukaryota</taxon>
        <taxon>Metazoa</taxon>
        <taxon>Ecdysozoa</taxon>
        <taxon>Arthropoda</taxon>
        <taxon>Hexapoda</taxon>
        <taxon>Insecta</taxon>
        <taxon>Pterygota</taxon>
        <taxon>Neoptera</taxon>
        <taxon>Endopterygota</taxon>
        <taxon>Coleoptera</taxon>
        <taxon>Polyphaga</taxon>
        <taxon>Elateriformia</taxon>
        <taxon>Elateroidea</taxon>
        <taxon>Elateridae</taxon>
        <taxon>Agrypninae</taxon>
        <taxon>Pyrophorini</taxon>
        <taxon>Ignelater</taxon>
    </lineage>
</organism>
<name>A0A8K0CZB0_IGNLU</name>
<accession>A0A8K0CZB0</accession>